<dbReference type="PROSITE" id="PS50977">
    <property type="entry name" value="HTH_TETR_2"/>
    <property type="match status" value="1"/>
</dbReference>
<dbReference type="EMBL" id="CP000155">
    <property type="protein sequence ID" value="ABC33573.1"/>
    <property type="molecule type" value="Genomic_DNA"/>
</dbReference>
<keyword evidence="2 4" id="KW-0238">DNA-binding</keyword>
<dbReference type="GO" id="GO:0003700">
    <property type="term" value="F:DNA-binding transcription factor activity"/>
    <property type="evidence" value="ECO:0007669"/>
    <property type="project" value="TreeGrafter"/>
</dbReference>
<dbReference type="RefSeq" id="WP_011400623.1">
    <property type="nucleotide sequence ID" value="NC_007645.1"/>
</dbReference>
<dbReference type="HOGENOM" id="CLU_1634566_0_0_6"/>
<keyword evidence="3" id="KW-0804">Transcription</keyword>
<name>Q2S701_HAHCH</name>
<keyword evidence="1" id="KW-0805">Transcription regulation</keyword>
<dbReference type="PANTHER" id="PTHR30055:SF234">
    <property type="entry name" value="HTH-TYPE TRANSCRIPTIONAL REGULATOR BETI"/>
    <property type="match status" value="1"/>
</dbReference>
<accession>Q2S701</accession>
<dbReference type="InterPro" id="IPR009057">
    <property type="entry name" value="Homeodomain-like_sf"/>
</dbReference>
<dbReference type="Proteomes" id="UP000000238">
    <property type="component" value="Chromosome"/>
</dbReference>
<evidence type="ECO:0000256" key="2">
    <source>
        <dbReference type="ARBA" id="ARBA00023125"/>
    </source>
</evidence>
<dbReference type="InterPro" id="IPR050109">
    <property type="entry name" value="HTH-type_TetR-like_transc_reg"/>
</dbReference>
<protein>
    <submittedName>
        <fullName evidence="6">Transcriptional regulator</fullName>
    </submittedName>
</protein>
<gene>
    <name evidence="6" type="ordered locus">HCH_06957</name>
</gene>
<evidence type="ECO:0000259" key="5">
    <source>
        <dbReference type="PROSITE" id="PS50977"/>
    </source>
</evidence>
<dbReference type="OrthoDB" id="8535430at2"/>
<keyword evidence="7" id="KW-1185">Reference proteome</keyword>
<organism evidence="6 7">
    <name type="scientific">Hahella chejuensis (strain KCTC 2396)</name>
    <dbReference type="NCBI Taxonomy" id="349521"/>
    <lineage>
        <taxon>Bacteria</taxon>
        <taxon>Pseudomonadati</taxon>
        <taxon>Pseudomonadota</taxon>
        <taxon>Gammaproteobacteria</taxon>
        <taxon>Oceanospirillales</taxon>
        <taxon>Hahellaceae</taxon>
        <taxon>Hahella</taxon>
    </lineage>
</organism>
<dbReference type="FunFam" id="1.10.10.60:FF:000141">
    <property type="entry name" value="TetR family transcriptional regulator"/>
    <property type="match status" value="1"/>
</dbReference>
<evidence type="ECO:0000256" key="1">
    <source>
        <dbReference type="ARBA" id="ARBA00023015"/>
    </source>
</evidence>
<dbReference type="STRING" id="349521.HCH_06957"/>
<reference evidence="6 7" key="1">
    <citation type="journal article" date="2005" name="Nucleic Acids Res.">
        <title>Genomic blueprint of Hahella chejuensis, a marine microbe producing an algicidal agent.</title>
        <authorList>
            <person name="Jeong H."/>
            <person name="Yim J.H."/>
            <person name="Lee C."/>
            <person name="Choi S.-H."/>
            <person name="Park Y.K."/>
            <person name="Yoon S.H."/>
            <person name="Hur C.-G."/>
            <person name="Kang H.-Y."/>
            <person name="Kim D."/>
            <person name="Lee H.H."/>
            <person name="Park K.H."/>
            <person name="Park S.-H."/>
            <person name="Park H.-S."/>
            <person name="Lee H.K."/>
            <person name="Oh T.K."/>
            <person name="Kim J.F."/>
        </authorList>
    </citation>
    <scope>NUCLEOTIDE SEQUENCE [LARGE SCALE GENOMIC DNA]</scope>
    <source>
        <strain evidence="6 7">KCTC 2396</strain>
    </source>
</reference>
<dbReference type="eggNOG" id="COG1309">
    <property type="taxonomic scope" value="Bacteria"/>
</dbReference>
<dbReference type="KEGG" id="hch:HCH_06957"/>
<proteinExistence type="predicted"/>
<dbReference type="InterPro" id="IPR023772">
    <property type="entry name" value="DNA-bd_HTH_TetR-type_CS"/>
</dbReference>
<feature type="domain" description="HTH tetR-type" evidence="5">
    <location>
        <begin position="4"/>
        <end position="64"/>
    </location>
</feature>
<dbReference type="PRINTS" id="PR00455">
    <property type="entry name" value="HTHTETR"/>
</dbReference>
<dbReference type="AlphaFoldDB" id="Q2S701"/>
<dbReference type="PROSITE" id="PS01081">
    <property type="entry name" value="HTH_TETR_1"/>
    <property type="match status" value="1"/>
</dbReference>
<feature type="DNA-binding region" description="H-T-H motif" evidence="4">
    <location>
        <begin position="27"/>
        <end position="46"/>
    </location>
</feature>
<dbReference type="GO" id="GO:0000976">
    <property type="term" value="F:transcription cis-regulatory region binding"/>
    <property type="evidence" value="ECO:0007669"/>
    <property type="project" value="TreeGrafter"/>
</dbReference>
<evidence type="ECO:0000256" key="4">
    <source>
        <dbReference type="PROSITE-ProRule" id="PRU00335"/>
    </source>
</evidence>
<dbReference type="InterPro" id="IPR001647">
    <property type="entry name" value="HTH_TetR"/>
</dbReference>
<evidence type="ECO:0000313" key="7">
    <source>
        <dbReference type="Proteomes" id="UP000000238"/>
    </source>
</evidence>
<evidence type="ECO:0000256" key="3">
    <source>
        <dbReference type="ARBA" id="ARBA00023163"/>
    </source>
</evidence>
<dbReference type="Gene3D" id="1.10.357.10">
    <property type="entry name" value="Tetracycline Repressor, domain 2"/>
    <property type="match status" value="1"/>
</dbReference>
<dbReference type="PANTHER" id="PTHR30055">
    <property type="entry name" value="HTH-TYPE TRANSCRIPTIONAL REGULATOR RUTR"/>
    <property type="match status" value="1"/>
</dbReference>
<dbReference type="Pfam" id="PF00440">
    <property type="entry name" value="TetR_N"/>
    <property type="match status" value="1"/>
</dbReference>
<sequence>MARASKRDFIIETATGIFLEQGFKGTSIDMVVNACKVSKPTVYNHFPDKSQLIDAVIDAWLVAQRPIMPECNDEAALWRELKREWWRGESVAMYRLIIGEGWRFETTAQRFWQEYDAKWREIVDKYGKNHQLSADDIALLQARVSHELWTRLSHGGEGS</sequence>
<dbReference type="SUPFAM" id="SSF46689">
    <property type="entry name" value="Homeodomain-like"/>
    <property type="match status" value="1"/>
</dbReference>
<evidence type="ECO:0000313" key="6">
    <source>
        <dbReference type="EMBL" id="ABC33573.1"/>
    </source>
</evidence>